<dbReference type="PANTHER" id="PTHR30203:SF32">
    <property type="entry name" value="CATION EFFLUX SYSTEM PROTEIN CUSC"/>
    <property type="match status" value="1"/>
</dbReference>
<dbReference type="InterPro" id="IPR003423">
    <property type="entry name" value="OMP_efflux"/>
</dbReference>
<organism evidence="3 4">
    <name type="scientific">Actinobacillus ureae ATCC 25976</name>
    <dbReference type="NCBI Taxonomy" id="887324"/>
    <lineage>
        <taxon>Bacteria</taxon>
        <taxon>Pseudomonadati</taxon>
        <taxon>Pseudomonadota</taxon>
        <taxon>Gammaproteobacteria</taxon>
        <taxon>Pasteurellales</taxon>
        <taxon>Pasteurellaceae</taxon>
        <taxon>Actinobacillus</taxon>
    </lineage>
</organism>
<dbReference type="PROSITE" id="PS51257">
    <property type="entry name" value="PROKAR_LIPOPROTEIN"/>
    <property type="match status" value="1"/>
</dbReference>
<gene>
    <name evidence="3" type="ORF">HMPREF0027_0770</name>
</gene>
<dbReference type="Gene3D" id="1.20.1600.10">
    <property type="entry name" value="Outer membrane efflux proteins (OEP)"/>
    <property type="match status" value="1"/>
</dbReference>
<dbReference type="HOGENOM" id="CLU_012817_13_1_6"/>
<comment type="similarity">
    <text evidence="1">Belongs to the outer membrane factor (OMF) (TC 1.B.17) family.</text>
</comment>
<keyword evidence="3" id="KW-0449">Lipoprotein</keyword>
<evidence type="ECO:0000313" key="4">
    <source>
        <dbReference type="Proteomes" id="UP000005467"/>
    </source>
</evidence>
<keyword evidence="4" id="KW-1185">Reference proteome</keyword>
<dbReference type="InterPro" id="IPR010131">
    <property type="entry name" value="MdtP/NodT-like"/>
</dbReference>
<evidence type="ECO:0000256" key="1">
    <source>
        <dbReference type="ARBA" id="ARBA00007613"/>
    </source>
</evidence>
<name>E8KG03_9PAST</name>
<accession>E8KG03</accession>
<dbReference type="AlphaFoldDB" id="E8KG03"/>
<comment type="caution">
    <text evidence="3">The sequence shown here is derived from an EMBL/GenBank/DDBJ whole genome shotgun (WGS) entry which is preliminary data.</text>
</comment>
<proteinExistence type="inferred from homology"/>
<dbReference type="Gene3D" id="2.20.200.10">
    <property type="entry name" value="Outer membrane efflux proteins (OEP)"/>
    <property type="match status" value="1"/>
</dbReference>
<protein>
    <submittedName>
        <fullName evidence="3">Efflux transporter, outer membrane factor lipoprotein, NodT family</fullName>
    </submittedName>
</protein>
<feature type="chain" id="PRO_5003223599" evidence="2">
    <location>
        <begin position="21"/>
        <end position="469"/>
    </location>
</feature>
<feature type="signal peptide" evidence="2">
    <location>
        <begin position="1"/>
        <end position="20"/>
    </location>
</feature>
<dbReference type="Pfam" id="PF02321">
    <property type="entry name" value="OEP"/>
    <property type="match status" value="2"/>
</dbReference>
<dbReference type="EMBL" id="AEVG01000055">
    <property type="protein sequence ID" value="EFX92127.1"/>
    <property type="molecule type" value="Genomic_DNA"/>
</dbReference>
<sequence>MKLSKLALTLSVALALSACSTNMSKDGSLEQAQATYQQYQEITKQFQINEQWWRSYNDNQLNTVIDQAIANNLDLAKSAIAVNKALYNANLVGANLVPTFSGSGSASAAKKIHSTAQSGIGLGQASTGTSTISNTAAFNLSYTLDLWRRLADTASAAEWEHKATIEDLKSARLSLINSVVTTYYQIAYYKDAISVIERTIKNYEQISRILNNKLAAGAIDRLAVEQAQQATLNARNNLIAYRTNLKTAEQTLRNLLNLKPNQSLPSRYPSILAVKLQGVDLNVPVSTIANRPDVTARLNRLRSAFNSLTATEKSWFPTVTLGASISGNAAKAYNVADNPVGNGVLSFDLPFLDWNRVKNNVKISESDYMTAKLNYEQTLTSALNEIDTHYYTYEQARSSYATLQKAYEHDKRISTYYKNRYEQGASEFREWIAAMNTELSSQLSILNQKYTILSGENTVYQSMAGKYIR</sequence>
<dbReference type="GO" id="GO:0015562">
    <property type="term" value="F:efflux transmembrane transporter activity"/>
    <property type="evidence" value="ECO:0007669"/>
    <property type="project" value="InterPro"/>
</dbReference>
<dbReference type="SUPFAM" id="SSF56954">
    <property type="entry name" value="Outer membrane efflux proteins (OEP)"/>
    <property type="match status" value="1"/>
</dbReference>
<dbReference type="RefSeq" id="WP_005622314.1">
    <property type="nucleotide sequence ID" value="NZ_GL831080.1"/>
</dbReference>
<dbReference type="NCBIfam" id="NF047721">
    <property type="entry name" value="ToxDrgExpTdeA"/>
    <property type="match status" value="1"/>
</dbReference>
<dbReference type="PANTHER" id="PTHR30203">
    <property type="entry name" value="OUTER MEMBRANE CATION EFFLUX PROTEIN"/>
    <property type="match status" value="1"/>
</dbReference>
<dbReference type="Proteomes" id="UP000005467">
    <property type="component" value="Unassembled WGS sequence"/>
</dbReference>
<keyword evidence="2" id="KW-0732">Signal</keyword>
<evidence type="ECO:0000313" key="3">
    <source>
        <dbReference type="EMBL" id="EFX92127.1"/>
    </source>
</evidence>
<evidence type="ECO:0000256" key="2">
    <source>
        <dbReference type="SAM" id="SignalP"/>
    </source>
</evidence>
<reference evidence="3 4" key="1">
    <citation type="submission" date="2011-01" db="EMBL/GenBank/DDBJ databases">
        <authorList>
            <person name="Muzny D."/>
            <person name="Qin X."/>
            <person name="Deng J."/>
            <person name="Jiang H."/>
            <person name="Liu Y."/>
            <person name="Qu J."/>
            <person name="Song X.-Z."/>
            <person name="Zhang L."/>
            <person name="Thornton R."/>
            <person name="Coyle M."/>
            <person name="Francisco L."/>
            <person name="Jackson L."/>
            <person name="Javaid M."/>
            <person name="Korchina V."/>
            <person name="Kovar C."/>
            <person name="Mata R."/>
            <person name="Mathew T."/>
            <person name="Ngo R."/>
            <person name="Nguyen L."/>
            <person name="Nguyen N."/>
            <person name="Okwuonu G."/>
            <person name="Ongeri F."/>
            <person name="Pham C."/>
            <person name="Simmons D."/>
            <person name="Wilczek-Boney K."/>
            <person name="Hale W."/>
            <person name="Jakkamsetti A."/>
            <person name="Pham P."/>
            <person name="Ruth R."/>
            <person name="San Lucas F."/>
            <person name="Warren J."/>
            <person name="Zhang J."/>
            <person name="Zhao Z."/>
            <person name="Zhou C."/>
            <person name="Zhu D."/>
            <person name="Lee S."/>
            <person name="Bess C."/>
            <person name="Blankenburg K."/>
            <person name="Forbes L."/>
            <person name="Fu Q."/>
            <person name="Gubbala S."/>
            <person name="Hirani K."/>
            <person name="Jayaseelan J.C."/>
            <person name="Lara F."/>
            <person name="Munidasa M."/>
            <person name="Palculict T."/>
            <person name="Patil S."/>
            <person name="Pu L.-L."/>
            <person name="Saada N."/>
            <person name="Tang L."/>
            <person name="Weissenberger G."/>
            <person name="Zhu Y."/>
            <person name="Hemphill L."/>
            <person name="Shang Y."/>
            <person name="Youmans B."/>
            <person name="Ayvaz T."/>
            <person name="Ross M."/>
            <person name="Santibanez J."/>
            <person name="Aqrawi P."/>
            <person name="Gross S."/>
            <person name="Joshi V."/>
            <person name="Fowler G."/>
            <person name="Nazareth L."/>
            <person name="Reid J."/>
            <person name="Worley K."/>
            <person name="Petrosino J."/>
            <person name="Highlander S."/>
            <person name="Gibbs R."/>
        </authorList>
    </citation>
    <scope>NUCLEOTIDE SEQUENCE [LARGE SCALE GENOMIC DNA]</scope>
    <source>
        <strain evidence="3 4">ATCC 25976</strain>
    </source>
</reference>